<name>A0A6A5ZU97_9PLEO</name>
<dbReference type="EMBL" id="ML977310">
    <property type="protein sequence ID" value="KAF2122463.1"/>
    <property type="molecule type" value="Genomic_DNA"/>
</dbReference>
<evidence type="ECO:0000256" key="1">
    <source>
        <dbReference type="SAM" id="MobiDB-lite"/>
    </source>
</evidence>
<feature type="region of interest" description="Disordered" evidence="1">
    <location>
        <begin position="73"/>
        <end position="99"/>
    </location>
</feature>
<feature type="compositionally biased region" description="Pro residues" evidence="1">
    <location>
        <begin position="80"/>
        <end position="99"/>
    </location>
</feature>
<dbReference type="AlphaFoldDB" id="A0A6A5ZU97"/>
<gene>
    <name evidence="2" type="ORF">BDV96DRAFT_1126</name>
</gene>
<protein>
    <submittedName>
        <fullName evidence="2">Uncharacterized protein</fullName>
    </submittedName>
</protein>
<organism evidence="2 3">
    <name type="scientific">Lophiotrema nucula</name>
    <dbReference type="NCBI Taxonomy" id="690887"/>
    <lineage>
        <taxon>Eukaryota</taxon>
        <taxon>Fungi</taxon>
        <taxon>Dikarya</taxon>
        <taxon>Ascomycota</taxon>
        <taxon>Pezizomycotina</taxon>
        <taxon>Dothideomycetes</taxon>
        <taxon>Pleosporomycetidae</taxon>
        <taxon>Pleosporales</taxon>
        <taxon>Lophiotremataceae</taxon>
        <taxon>Lophiotrema</taxon>
    </lineage>
</organism>
<evidence type="ECO:0000313" key="2">
    <source>
        <dbReference type="EMBL" id="KAF2122463.1"/>
    </source>
</evidence>
<sequence length="272" mass="29454">MQPYANPIYNTGQPVPLPELHQHASMLNFPTVMRTCLRDPTPSCLLHNAPALVHTTYSSRQIPTTLTALPYHIKTLPTTRRPPTPSRPSTTPRPLPLPLPLKQRRINRHTPLLPSTTPCTTHTTATSSIPGLSLIRKRPRMRHPRDLKRRRDLVPRRGRRVLPLRRLVVVEGCLLLLLLLGAGLEGLRVGGREGGVGGEVVGCGLTLGAGAGGWGCCCCGCGCWWPGGFLVVGGGWHGWCVAVGEAPSTAVKDRYGGSDAVLKHSLGRYPIL</sequence>
<accession>A0A6A5ZU97</accession>
<proteinExistence type="predicted"/>
<keyword evidence="3" id="KW-1185">Reference proteome</keyword>
<evidence type="ECO:0000313" key="3">
    <source>
        <dbReference type="Proteomes" id="UP000799770"/>
    </source>
</evidence>
<dbReference type="Proteomes" id="UP000799770">
    <property type="component" value="Unassembled WGS sequence"/>
</dbReference>
<reference evidence="2" key="1">
    <citation type="journal article" date="2020" name="Stud. Mycol.">
        <title>101 Dothideomycetes genomes: a test case for predicting lifestyles and emergence of pathogens.</title>
        <authorList>
            <person name="Haridas S."/>
            <person name="Albert R."/>
            <person name="Binder M."/>
            <person name="Bloem J."/>
            <person name="Labutti K."/>
            <person name="Salamov A."/>
            <person name="Andreopoulos B."/>
            <person name="Baker S."/>
            <person name="Barry K."/>
            <person name="Bills G."/>
            <person name="Bluhm B."/>
            <person name="Cannon C."/>
            <person name="Castanera R."/>
            <person name="Culley D."/>
            <person name="Daum C."/>
            <person name="Ezra D."/>
            <person name="Gonzalez J."/>
            <person name="Henrissat B."/>
            <person name="Kuo A."/>
            <person name="Liang C."/>
            <person name="Lipzen A."/>
            <person name="Lutzoni F."/>
            <person name="Magnuson J."/>
            <person name="Mondo S."/>
            <person name="Nolan M."/>
            <person name="Ohm R."/>
            <person name="Pangilinan J."/>
            <person name="Park H.-J."/>
            <person name="Ramirez L."/>
            <person name="Alfaro M."/>
            <person name="Sun H."/>
            <person name="Tritt A."/>
            <person name="Yoshinaga Y."/>
            <person name="Zwiers L.-H."/>
            <person name="Turgeon B."/>
            <person name="Goodwin S."/>
            <person name="Spatafora J."/>
            <person name="Crous P."/>
            <person name="Grigoriev I."/>
        </authorList>
    </citation>
    <scope>NUCLEOTIDE SEQUENCE</scope>
    <source>
        <strain evidence="2">CBS 627.86</strain>
    </source>
</reference>